<evidence type="ECO:0000313" key="3">
    <source>
        <dbReference type="EMBL" id="MCP1339710.1"/>
    </source>
</evidence>
<dbReference type="Gene3D" id="3.40.50.300">
    <property type="entry name" value="P-loop containing nucleotide triphosphate hydrolases"/>
    <property type="match status" value="1"/>
</dbReference>
<dbReference type="SUPFAM" id="SSF52540">
    <property type="entry name" value="P-loop containing nucleoside triphosphate hydrolases"/>
    <property type="match status" value="1"/>
</dbReference>
<dbReference type="RefSeq" id="WP_253619627.1">
    <property type="nucleotide sequence ID" value="NZ_JAMZDE010000007.1"/>
</dbReference>
<organism evidence="3 4">
    <name type="scientific">Idiomarina rhizosphaerae</name>
    <dbReference type="NCBI Taxonomy" id="2961572"/>
    <lineage>
        <taxon>Bacteria</taxon>
        <taxon>Pseudomonadati</taxon>
        <taxon>Pseudomonadota</taxon>
        <taxon>Gammaproteobacteria</taxon>
        <taxon>Alteromonadales</taxon>
        <taxon>Idiomarinaceae</taxon>
        <taxon>Idiomarina</taxon>
    </lineage>
</organism>
<dbReference type="InterPro" id="IPR001482">
    <property type="entry name" value="T2SS/T4SS_dom"/>
</dbReference>
<comment type="caution">
    <text evidence="3">The sequence shown here is derived from an EMBL/GenBank/DDBJ whole genome shotgun (WGS) entry which is preliminary data.</text>
</comment>
<dbReference type="CDD" id="cd01130">
    <property type="entry name" value="VirB11-like_ATPase"/>
    <property type="match status" value="1"/>
</dbReference>
<evidence type="ECO:0000259" key="2">
    <source>
        <dbReference type="SMART" id="SM00382"/>
    </source>
</evidence>
<sequence>MTSVNLINSLKEHLDTRDPRFEAMSECELRRYAESYLKKTTGESGKDIADVVAEVIGLGPIERLLEDDSVTEIMVNSYDQIYVERSGKLKKADEQFSNEFSLRRTIDKIVLPLGRHVDDASPMVDARLPDGSRVNAVLAPLATKGSCLTIRKFTKKSLTIEDLVDSGSLTEQAAEFLRLAVRCRQNIIVSGGTGTGKTTLLNILSQEIPEDERIISIEDAAELQLDHNNLISLEARPKNQEGTGAINIRELVINALRMRPDRLIVGECRGSEALDMLQAMNTGHAGSLSTVHANSARDALRRLEIMVLMGGIELPISALRQQIASAVNIVIQIARLSDGRRSVLSISEVTGIDDNVLQLSPLFERRNTTQSLISNKTLCKFADEQGDDIRQEVWESLMGDGLCSSSD</sequence>
<dbReference type="InterPro" id="IPR050921">
    <property type="entry name" value="T4SS_GSP_E_ATPase"/>
</dbReference>
<feature type="domain" description="AAA+ ATPase" evidence="2">
    <location>
        <begin position="183"/>
        <end position="399"/>
    </location>
</feature>
<dbReference type="GO" id="GO:0016887">
    <property type="term" value="F:ATP hydrolysis activity"/>
    <property type="evidence" value="ECO:0007669"/>
    <property type="project" value="InterPro"/>
</dbReference>
<dbReference type="Proteomes" id="UP001139474">
    <property type="component" value="Unassembled WGS sequence"/>
</dbReference>
<protein>
    <submittedName>
        <fullName evidence="3">CpaF family protein</fullName>
    </submittedName>
</protein>
<dbReference type="EMBL" id="JAMZDE010000007">
    <property type="protein sequence ID" value="MCP1339710.1"/>
    <property type="molecule type" value="Genomic_DNA"/>
</dbReference>
<comment type="similarity">
    <text evidence="1">Belongs to the GSP E family.</text>
</comment>
<reference evidence="3" key="1">
    <citation type="submission" date="2022-06" db="EMBL/GenBank/DDBJ databases">
        <title>Idiomarina rhizosphaerae M1R2S28.</title>
        <authorList>
            <person name="Sun J.-Q."/>
            <person name="Li L.-F."/>
        </authorList>
    </citation>
    <scope>NUCLEOTIDE SEQUENCE</scope>
    <source>
        <strain evidence="3">M1R2S28</strain>
    </source>
</reference>
<dbReference type="PANTHER" id="PTHR30486">
    <property type="entry name" value="TWITCHING MOTILITY PROTEIN PILT"/>
    <property type="match status" value="1"/>
</dbReference>
<keyword evidence="4" id="KW-1185">Reference proteome</keyword>
<gene>
    <name evidence="3" type="ORF">NJR55_08875</name>
</gene>
<dbReference type="AlphaFoldDB" id="A0A9X2FXF8"/>
<evidence type="ECO:0000256" key="1">
    <source>
        <dbReference type="ARBA" id="ARBA00006611"/>
    </source>
</evidence>
<dbReference type="PANTHER" id="PTHR30486:SF6">
    <property type="entry name" value="TYPE IV PILUS RETRACTATION ATPASE PILT"/>
    <property type="match status" value="1"/>
</dbReference>
<accession>A0A9X2FXF8</accession>
<dbReference type="SMART" id="SM00382">
    <property type="entry name" value="AAA"/>
    <property type="match status" value="1"/>
</dbReference>
<dbReference type="Pfam" id="PF00437">
    <property type="entry name" value="T2SSE"/>
    <property type="match status" value="1"/>
</dbReference>
<name>A0A9X2FXF8_9GAMM</name>
<dbReference type="InterPro" id="IPR027417">
    <property type="entry name" value="P-loop_NTPase"/>
</dbReference>
<dbReference type="Gene3D" id="3.30.450.380">
    <property type="match status" value="1"/>
</dbReference>
<dbReference type="InterPro" id="IPR003593">
    <property type="entry name" value="AAA+_ATPase"/>
</dbReference>
<evidence type="ECO:0000313" key="4">
    <source>
        <dbReference type="Proteomes" id="UP001139474"/>
    </source>
</evidence>
<proteinExistence type="inferred from homology"/>